<keyword evidence="2" id="KW-1185">Reference proteome</keyword>
<protein>
    <submittedName>
        <fullName evidence="1">Uncharacterized protein</fullName>
    </submittedName>
</protein>
<organism evidence="1 2">
    <name type="scientific">Coniosporium uncinatum</name>
    <dbReference type="NCBI Taxonomy" id="93489"/>
    <lineage>
        <taxon>Eukaryota</taxon>
        <taxon>Fungi</taxon>
        <taxon>Dikarya</taxon>
        <taxon>Ascomycota</taxon>
        <taxon>Pezizomycotina</taxon>
        <taxon>Dothideomycetes</taxon>
        <taxon>Dothideomycetes incertae sedis</taxon>
        <taxon>Coniosporium</taxon>
    </lineage>
</organism>
<name>A0ACC3CX54_9PEZI</name>
<evidence type="ECO:0000313" key="1">
    <source>
        <dbReference type="EMBL" id="KAK3050651.1"/>
    </source>
</evidence>
<reference evidence="1" key="1">
    <citation type="submission" date="2024-09" db="EMBL/GenBank/DDBJ databases">
        <title>Black Yeasts Isolated from many extreme environments.</title>
        <authorList>
            <person name="Coleine C."/>
            <person name="Stajich J.E."/>
            <person name="Selbmann L."/>
        </authorList>
    </citation>
    <scope>NUCLEOTIDE SEQUENCE</scope>
    <source>
        <strain evidence="1">CCFEE 5737</strain>
    </source>
</reference>
<feature type="non-terminal residue" evidence="1">
    <location>
        <position position="91"/>
    </location>
</feature>
<accession>A0ACC3CX54</accession>
<gene>
    <name evidence="1" type="ORF">LTS18_012544</name>
</gene>
<proteinExistence type="predicted"/>
<comment type="caution">
    <text evidence="1">The sequence shown here is derived from an EMBL/GenBank/DDBJ whole genome shotgun (WGS) entry which is preliminary data.</text>
</comment>
<sequence>MPRISQTTEFMTLVTVAAGASGRTTETWARIELAAADDEATAEAGIETTIELTAETIGARLAGTDATLEATIGADKVLEERTGVAALDELE</sequence>
<evidence type="ECO:0000313" key="2">
    <source>
        <dbReference type="Proteomes" id="UP001186974"/>
    </source>
</evidence>
<dbReference type="EMBL" id="JAWDJW010010101">
    <property type="protein sequence ID" value="KAK3050651.1"/>
    <property type="molecule type" value="Genomic_DNA"/>
</dbReference>
<dbReference type="Proteomes" id="UP001186974">
    <property type="component" value="Unassembled WGS sequence"/>
</dbReference>